<dbReference type="OrthoDB" id="8301347at2"/>
<proteinExistence type="predicted"/>
<dbReference type="AlphaFoldDB" id="A0A109CWL3"/>
<evidence type="ECO:0000313" key="4">
    <source>
        <dbReference type="Proteomes" id="UP000477951"/>
    </source>
</evidence>
<dbReference type="Proteomes" id="UP000477951">
    <property type="component" value="Unassembled WGS sequence"/>
</dbReference>
<evidence type="ECO:0000313" key="1">
    <source>
        <dbReference type="EMBL" id="KAA3522283.1"/>
    </source>
</evidence>
<dbReference type="RefSeq" id="WP_060716941.1">
    <property type="nucleotide sequence ID" value="NZ_JABAEH010000006.1"/>
</dbReference>
<dbReference type="Proteomes" id="UP000436911">
    <property type="component" value="Unassembled WGS sequence"/>
</dbReference>
<reference evidence="2 4" key="2">
    <citation type="submission" date="2019-12" db="EMBL/GenBank/DDBJ databases">
        <title>Whole-genome sequencing of Allorhizobium vitis.</title>
        <authorList>
            <person name="Gan H.M."/>
            <person name="Szegedi E."/>
            <person name="Burr T."/>
            <person name="Savka M.A."/>
        </authorList>
    </citation>
    <scope>NUCLEOTIDE SEQUENCE [LARGE SCALE GENOMIC DNA]</scope>
    <source>
        <strain evidence="2 4">CG516</strain>
    </source>
</reference>
<gene>
    <name evidence="1" type="ORF">DXT89_22185</name>
    <name evidence="2" type="ORF">GOZ90_23625</name>
</gene>
<organism evidence="1 3">
    <name type="scientific">Agrobacterium vitis</name>
    <name type="common">Rhizobium vitis</name>
    <dbReference type="NCBI Taxonomy" id="373"/>
    <lineage>
        <taxon>Bacteria</taxon>
        <taxon>Pseudomonadati</taxon>
        <taxon>Pseudomonadota</taxon>
        <taxon>Alphaproteobacteria</taxon>
        <taxon>Hyphomicrobiales</taxon>
        <taxon>Rhizobiaceae</taxon>
        <taxon>Rhizobium/Agrobacterium group</taxon>
        <taxon>Agrobacterium</taxon>
    </lineage>
</organism>
<name>A0A109CWL3_AGRVI</name>
<accession>A0A109CWL3</accession>
<reference evidence="1 3" key="1">
    <citation type="submission" date="2018-08" db="EMBL/GenBank/DDBJ databases">
        <title>Genome sequencing of Agrobacterium vitis strain ICMP 10754.</title>
        <authorList>
            <person name="Visnovsky S.B."/>
            <person name="Pitman A.R."/>
        </authorList>
    </citation>
    <scope>NUCLEOTIDE SEQUENCE [LARGE SCALE GENOMIC DNA]</scope>
    <source>
        <strain evidence="1 3">ICMP 10754</strain>
    </source>
</reference>
<protein>
    <submittedName>
        <fullName evidence="1">Uncharacterized protein</fullName>
    </submittedName>
</protein>
<sequence length="68" mass="7229">MTSIYDRPIDTTSDASLLDAFTEACAQHGISPDGDDGCDLATILNRAFDRGITSKDALIALVLNLVTE</sequence>
<dbReference type="EMBL" id="QUSG01000019">
    <property type="protein sequence ID" value="KAA3522283.1"/>
    <property type="molecule type" value="Genomic_DNA"/>
</dbReference>
<dbReference type="EMBL" id="WPHR01000034">
    <property type="protein sequence ID" value="MUZ75664.1"/>
    <property type="molecule type" value="Genomic_DNA"/>
</dbReference>
<dbReference type="GeneID" id="60684317"/>
<evidence type="ECO:0000313" key="3">
    <source>
        <dbReference type="Proteomes" id="UP000436911"/>
    </source>
</evidence>
<comment type="caution">
    <text evidence="1">The sequence shown here is derived from an EMBL/GenBank/DDBJ whole genome shotgun (WGS) entry which is preliminary data.</text>
</comment>
<evidence type="ECO:0000313" key="2">
    <source>
        <dbReference type="EMBL" id="MUZ75664.1"/>
    </source>
</evidence>